<accession>A0A9N8W9F8</accession>
<feature type="region of interest" description="Disordered" evidence="1">
    <location>
        <begin position="199"/>
        <end position="222"/>
    </location>
</feature>
<evidence type="ECO:0000313" key="3">
    <source>
        <dbReference type="Proteomes" id="UP000789375"/>
    </source>
</evidence>
<gene>
    <name evidence="2" type="ORF">FMOSSE_LOCUS2725</name>
</gene>
<dbReference type="Proteomes" id="UP000789375">
    <property type="component" value="Unassembled WGS sequence"/>
</dbReference>
<name>A0A9N8W9F8_FUNMO</name>
<protein>
    <submittedName>
        <fullName evidence="2">11057_t:CDS:1</fullName>
    </submittedName>
</protein>
<proteinExistence type="predicted"/>
<organism evidence="2 3">
    <name type="scientific">Funneliformis mosseae</name>
    <name type="common">Endomycorrhizal fungus</name>
    <name type="synonym">Glomus mosseae</name>
    <dbReference type="NCBI Taxonomy" id="27381"/>
    <lineage>
        <taxon>Eukaryota</taxon>
        <taxon>Fungi</taxon>
        <taxon>Fungi incertae sedis</taxon>
        <taxon>Mucoromycota</taxon>
        <taxon>Glomeromycotina</taxon>
        <taxon>Glomeromycetes</taxon>
        <taxon>Glomerales</taxon>
        <taxon>Glomeraceae</taxon>
        <taxon>Funneliformis</taxon>
    </lineage>
</organism>
<evidence type="ECO:0000313" key="2">
    <source>
        <dbReference type="EMBL" id="CAG8475325.1"/>
    </source>
</evidence>
<reference evidence="2" key="1">
    <citation type="submission" date="2021-06" db="EMBL/GenBank/DDBJ databases">
        <authorList>
            <person name="Kallberg Y."/>
            <person name="Tangrot J."/>
            <person name="Rosling A."/>
        </authorList>
    </citation>
    <scope>NUCLEOTIDE SEQUENCE</scope>
    <source>
        <strain evidence="2">87-6 pot B 2015</strain>
    </source>
</reference>
<dbReference type="AlphaFoldDB" id="A0A9N8W9F8"/>
<feature type="non-terminal residue" evidence="2">
    <location>
        <position position="387"/>
    </location>
</feature>
<dbReference type="SUPFAM" id="SSF56399">
    <property type="entry name" value="ADP-ribosylation"/>
    <property type="match status" value="1"/>
</dbReference>
<evidence type="ECO:0000256" key="1">
    <source>
        <dbReference type="SAM" id="MobiDB-lite"/>
    </source>
</evidence>
<dbReference type="Gene3D" id="3.90.228.10">
    <property type="match status" value="1"/>
</dbReference>
<keyword evidence="3" id="KW-1185">Reference proteome</keyword>
<dbReference type="EMBL" id="CAJVPP010000369">
    <property type="protein sequence ID" value="CAG8475325.1"/>
    <property type="molecule type" value="Genomic_DNA"/>
</dbReference>
<comment type="caution">
    <text evidence="2">The sequence shown here is derived from an EMBL/GenBank/DDBJ whole genome shotgun (WGS) entry which is preliminary data.</text>
</comment>
<sequence>MFQEGTLKIANDTNSFRRKISVENFLGVFKKNNHGKSINKSKCQLQGCNNECTNEIFNSFCSEKCHLSKPLPDPANSSKCESNVIPMRKTLTATSITSSSSATHLSPFSFIRPFASTSVTSFSDEDSIEPELTFGSSSKSLNYLPWKNHSSAFKHKISTSSFEMISSNDQDLEGSVEMKKSNKKFKSIRRFRSFFNNHSTNSSNSEQVDSAYETSTEKDFKKKKEKSIKKTKMTTLSPTDQEYNEVEKFFSVGLPHKEILGIVRLQMPRKLVKAHKQYKIQTAKVNNVPELNVCHKMFHGTKNGLGCEPQRFIDQKKAGFCKKPCGVCGIAKEGNKTKFSRYSHQMWFANSSSTSQGYCSNTSVKVIFVVDVIAPIGGSILIVDKDA</sequence>